<reference evidence="2 3" key="1">
    <citation type="journal article" date="2019" name="Nat. Ecol. Evol.">
        <title>Megaphylogeny resolves global patterns of mushroom evolution.</title>
        <authorList>
            <person name="Varga T."/>
            <person name="Krizsan K."/>
            <person name="Foldi C."/>
            <person name="Dima B."/>
            <person name="Sanchez-Garcia M."/>
            <person name="Sanchez-Ramirez S."/>
            <person name="Szollosi G.J."/>
            <person name="Szarkandi J.G."/>
            <person name="Papp V."/>
            <person name="Albert L."/>
            <person name="Andreopoulos W."/>
            <person name="Angelini C."/>
            <person name="Antonin V."/>
            <person name="Barry K.W."/>
            <person name="Bougher N.L."/>
            <person name="Buchanan P."/>
            <person name="Buyck B."/>
            <person name="Bense V."/>
            <person name="Catcheside P."/>
            <person name="Chovatia M."/>
            <person name="Cooper J."/>
            <person name="Damon W."/>
            <person name="Desjardin D."/>
            <person name="Finy P."/>
            <person name="Geml J."/>
            <person name="Haridas S."/>
            <person name="Hughes K."/>
            <person name="Justo A."/>
            <person name="Karasinski D."/>
            <person name="Kautmanova I."/>
            <person name="Kiss B."/>
            <person name="Kocsube S."/>
            <person name="Kotiranta H."/>
            <person name="LaButti K.M."/>
            <person name="Lechner B.E."/>
            <person name="Liimatainen K."/>
            <person name="Lipzen A."/>
            <person name="Lukacs Z."/>
            <person name="Mihaltcheva S."/>
            <person name="Morgado L.N."/>
            <person name="Niskanen T."/>
            <person name="Noordeloos M.E."/>
            <person name="Ohm R.A."/>
            <person name="Ortiz-Santana B."/>
            <person name="Ovrebo C."/>
            <person name="Racz N."/>
            <person name="Riley R."/>
            <person name="Savchenko A."/>
            <person name="Shiryaev A."/>
            <person name="Soop K."/>
            <person name="Spirin V."/>
            <person name="Szebenyi C."/>
            <person name="Tomsovsky M."/>
            <person name="Tulloss R.E."/>
            <person name="Uehling J."/>
            <person name="Grigoriev I.V."/>
            <person name="Vagvolgyi C."/>
            <person name="Papp T."/>
            <person name="Martin F.M."/>
            <person name="Miettinen O."/>
            <person name="Hibbett D.S."/>
            <person name="Nagy L.G."/>
        </authorList>
    </citation>
    <scope>NUCLEOTIDE SEQUENCE [LARGE SCALE GENOMIC DNA]</scope>
    <source>
        <strain evidence="2 3">CBS 121175</strain>
    </source>
</reference>
<gene>
    <name evidence="2" type="ORF">FA15DRAFT_672000</name>
</gene>
<evidence type="ECO:0000313" key="3">
    <source>
        <dbReference type="Proteomes" id="UP000307440"/>
    </source>
</evidence>
<sequence length="307" mass="34371">MSVTASNRDATRRDDRRQACRRSHASSKQSLMIRLYSSVNRYICYSWYSPIYLLNFQVYKSTEYDHNGHIFFTNSLPQSPQFPHNNAERIAPIQASPNFNSLTTDTILGRDIVVNSRCSTPEQLEEDSDEDEEMTPVPKIMGLPSDIDDLFCGTQDDVINPVALHIFRRPKFFNSKASQYASSEATWTGMAEGQPNYQVNFEYGRRIHESTSYTDGGWGQRDNAKLMSPGFNTGGAAQISLGRPVNDQQTESMAYAALHAHGRHSFQDYIPDALEPVKGKQRSVDAADTFEMAASTLTQGGERGAAK</sequence>
<name>A0A5C3KNT8_COPMA</name>
<keyword evidence="3" id="KW-1185">Reference proteome</keyword>
<dbReference type="Proteomes" id="UP000307440">
    <property type="component" value="Unassembled WGS sequence"/>
</dbReference>
<organism evidence="2 3">
    <name type="scientific">Coprinopsis marcescibilis</name>
    <name type="common">Agaric fungus</name>
    <name type="synonym">Psathyrella marcescibilis</name>
    <dbReference type="NCBI Taxonomy" id="230819"/>
    <lineage>
        <taxon>Eukaryota</taxon>
        <taxon>Fungi</taxon>
        <taxon>Dikarya</taxon>
        <taxon>Basidiomycota</taxon>
        <taxon>Agaricomycotina</taxon>
        <taxon>Agaricomycetes</taxon>
        <taxon>Agaricomycetidae</taxon>
        <taxon>Agaricales</taxon>
        <taxon>Agaricineae</taxon>
        <taxon>Psathyrellaceae</taxon>
        <taxon>Coprinopsis</taxon>
    </lineage>
</organism>
<feature type="non-terminal residue" evidence="2">
    <location>
        <position position="307"/>
    </location>
</feature>
<feature type="region of interest" description="Disordered" evidence="1">
    <location>
        <begin position="1"/>
        <end position="23"/>
    </location>
</feature>
<dbReference type="EMBL" id="ML210253">
    <property type="protein sequence ID" value="TFK21962.1"/>
    <property type="molecule type" value="Genomic_DNA"/>
</dbReference>
<dbReference type="AlphaFoldDB" id="A0A5C3KNT8"/>
<proteinExistence type="predicted"/>
<evidence type="ECO:0000313" key="2">
    <source>
        <dbReference type="EMBL" id="TFK21962.1"/>
    </source>
</evidence>
<accession>A0A5C3KNT8</accession>
<feature type="compositionally biased region" description="Basic and acidic residues" evidence="1">
    <location>
        <begin position="9"/>
        <end position="18"/>
    </location>
</feature>
<evidence type="ECO:0000256" key="1">
    <source>
        <dbReference type="SAM" id="MobiDB-lite"/>
    </source>
</evidence>
<protein>
    <submittedName>
        <fullName evidence="2">Uncharacterized protein</fullName>
    </submittedName>
</protein>